<dbReference type="InterPro" id="IPR002477">
    <property type="entry name" value="Peptidoglycan-bd-like"/>
</dbReference>
<feature type="domain" description="Peptidoglycan binding-like" evidence="2">
    <location>
        <begin position="168"/>
        <end position="229"/>
    </location>
</feature>
<feature type="region of interest" description="Disordered" evidence="1">
    <location>
        <begin position="79"/>
        <end position="134"/>
    </location>
</feature>
<feature type="compositionally biased region" description="Polar residues" evidence="1">
    <location>
        <begin position="222"/>
        <end position="233"/>
    </location>
</feature>
<feature type="compositionally biased region" description="Basic residues" evidence="1">
    <location>
        <begin position="79"/>
        <end position="91"/>
    </location>
</feature>
<evidence type="ECO:0000259" key="2">
    <source>
        <dbReference type="Pfam" id="PF01471"/>
    </source>
</evidence>
<feature type="region of interest" description="Disordered" evidence="1">
    <location>
        <begin position="24"/>
        <end position="54"/>
    </location>
</feature>
<dbReference type="InterPro" id="IPR036365">
    <property type="entry name" value="PGBD-like_sf"/>
</dbReference>
<protein>
    <recommendedName>
        <fullName evidence="2">Peptidoglycan binding-like domain-containing protein</fullName>
    </recommendedName>
</protein>
<feature type="region of interest" description="Disordered" evidence="1">
    <location>
        <begin position="212"/>
        <end position="233"/>
    </location>
</feature>
<dbReference type="Gene3D" id="1.10.101.10">
    <property type="entry name" value="PGBD-like superfamily/PGBD"/>
    <property type="match status" value="1"/>
</dbReference>
<name>A0A7C9BMF9_9BACT</name>
<sequence length="233" mass="24984">MSTKLEELLRGIFLSSLAGIMSQNPTSAEAPISIDEDGEGPSTNRETLFPARKFSERPKLTKPFILKRFDELVPLNLSHRSHRSHSSHRSHYSSSSSSTSSSSSSRSSQGSSRSTSSGPSSPVGSGSSSQVNSSALNQLLQPQPPGLTAAAPRVFSLGDRILRLGMTGMDVTELVNILLQKGYLESSDGQSYTQELQYSTVIQQAVQQFQKDNGLEPDGSVGPQTVSLLKSNP</sequence>
<reference evidence="3 4" key="1">
    <citation type="submission" date="2019-10" db="EMBL/GenBank/DDBJ databases">
        <title>Draft Genome Sequence of Cytophagaceae sp. SJW1-29.</title>
        <authorList>
            <person name="Choi A."/>
        </authorList>
    </citation>
    <scope>NUCLEOTIDE SEQUENCE [LARGE SCALE GENOMIC DNA]</scope>
    <source>
        <strain evidence="3 4">SJW1-29</strain>
    </source>
</reference>
<feature type="compositionally biased region" description="Low complexity" evidence="1">
    <location>
        <begin position="92"/>
        <end position="134"/>
    </location>
</feature>
<comment type="caution">
    <text evidence="3">The sequence shown here is derived from an EMBL/GenBank/DDBJ whole genome shotgun (WGS) entry which is preliminary data.</text>
</comment>
<organism evidence="3 4">
    <name type="scientific">Salmonirosea aquatica</name>
    <dbReference type="NCBI Taxonomy" id="2654236"/>
    <lineage>
        <taxon>Bacteria</taxon>
        <taxon>Pseudomonadati</taxon>
        <taxon>Bacteroidota</taxon>
        <taxon>Cytophagia</taxon>
        <taxon>Cytophagales</taxon>
        <taxon>Spirosomataceae</taxon>
        <taxon>Salmonirosea</taxon>
    </lineage>
</organism>
<evidence type="ECO:0000313" key="3">
    <source>
        <dbReference type="EMBL" id="MPR37434.1"/>
    </source>
</evidence>
<proteinExistence type="predicted"/>
<accession>A0A7C9BMF9</accession>
<dbReference type="EMBL" id="WHLY01000004">
    <property type="protein sequence ID" value="MPR37434.1"/>
    <property type="molecule type" value="Genomic_DNA"/>
</dbReference>
<dbReference type="Pfam" id="PF01471">
    <property type="entry name" value="PG_binding_1"/>
    <property type="match status" value="1"/>
</dbReference>
<evidence type="ECO:0000313" key="4">
    <source>
        <dbReference type="Proteomes" id="UP000479293"/>
    </source>
</evidence>
<keyword evidence="4" id="KW-1185">Reference proteome</keyword>
<evidence type="ECO:0000256" key="1">
    <source>
        <dbReference type="SAM" id="MobiDB-lite"/>
    </source>
</evidence>
<dbReference type="Proteomes" id="UP000479293">
    <property type="component" value="Unassembled WGS sequence"/>
</dbReference>
<gene>
    <name evidence="3" type="ORF">GBK04_29930</name>
</gene>
<dbReference type="SUPFAM" id="SSF47090">
    <property type="entry name" value="PGBD-like"/>
    <property type="match status" value="1"/>
</dbReference>
<dbReference type="InterPro" id="IPR036366">
    <property type="entry name" value="PGBDSf"/>
</dbReference>
<dbReference type="AlphaFoldDB" id="A0A7C9BMF9"/>
<dbReference type="RefSeq" id="WP_152766921.1">
    <property type="nucleotide sequence ID" value="NZ_WHLY01000004.1"/>
</dbReference>